<dbReference type="InterPro" id="IPR017926">
    <property type="entry name" value="GATASE"/>
</dbReference>
<dbReference type="SUPFAM" id="SSF52317">
    <property type="entry name" value="Class I glutamine amidotransferase-like"/>
    <property type="match status" value="1"/>
</dbReference>
<keyword evidence="1" id="KW-0436">Ligase</keyword>
<keyword evidence="2" id="KW-0547">Nucleotide-binding</keyword>
<dbReference type="AlphaFoldDB" id="A0A7C4U7J1"/>
<dbReference type="PROSITE" id="PS51273">
    <property type="entry name" value="GATASE_TYPE_1"/>
    <property type="match status" value="1"/>
</dbReference>
<evidence type="ECO:0000256" key="5">
    <source>
        <dbReference type="ARBA" id="ARBA00022840"/>
    </source>
</evidence>
<dbReference type="InterPro" id="IPR029062">
    <property type="entry name" value="Class_I_gatase-like"/>
</dbReference>
<dbReference type="GO" id="GO:0005829">
    <property type="term" value="C:cytosol"/>
    <property type="evidence" value="ECO:0007669"/>
    <property type="project" value="TreeGrafter"/>
</dbReference>
<dbReference type="PANTHER" id="PTHR11922">
    <property type="entry name" value="GMP SYNTHASE-RELATED"/>
    <property type="match status" value="1"/>
</dbReference>
<keyword evidence="5" id="KW-0067">ATP-binding</keyword>
<evidence type="ECO:0000256" key="4">
    <source>
        <dbReference type="ARBA" id="ARBA00022755"/>
    </source>
</evidence>
<evidence type="ECO:0000259" key="6">
    <source>
        <dbReference type="Pfam" id="PF00117"/>
    </source>
</evidence>
<proteinExistence type="predicted"/>
<dbReference type="Pfam" id="PF00117">
    <property type="entry name" value="GATase"/>
    <property type="match status" value="1"/>
</dbReference>
<evidence type="ECO:0000256" key="2">
    <source>
        <dbReference type="ARBA" id="ARBA00022741"/>
    </source>
</evidence>
<dbReference type="EMBL" id="DTHG01000076">
    <property type="protein sequence ID" value="HGW92056.1"/>
    <property type="molecule type" value="Genomic_DNA"/>
</dbReference>
<accession>A0A7C4U7J1</accession>
<sequence>MIQLINAYKDKDKIKNLYEFLNRFSDVHLSDDFNIKKGVHSIVISGSERFVSEGEFEDKWIKFIQEIEIPLLGICYGMQLISYSFGANLIKGERIKGLRKVWIINREDILKGLPETPYLPERHYERVVSVSLNQDIIGISDDGIEGIKIKERKIFGTQFHFERSKKYGSIIIKNFLNIAK</sequence>
<evidence type="ECO:0000313" key="7">
    <source>
        <dbReference type="EMBL" id="HGW92056.1"/>
    </source>
</evidence>
<dbReference type="Gene3D" id="3.40.50.880">
    <property type="match status" value="1"/>
</dbReference>
<organism evidence="7">
    <name type="scientific">candidate division WOR-3 bacterium</name>
    <dbReference type="NCBI Taxonomy" id="2052148"/>
    <lineage>
        <taxon>Bacteria</taxon>
        <taxon>Bacteria division WOR-3</taxon>
    </lineage>
</organism>
<dbReference type="PANTHER" id="PTHR11922:SF2">
    <property type="entry name" value="GMP SYNTHASE [GLUTAMINE-HYDROLYZING]"/>
    <property type="match status" value="1"/>
</dbReference>
<name>A0A7C4U7J1_UNCW3</name>
<gene>
    <name evidence="7" type="ORF">ENV67_05900</name>
</gene>
<dbReference type="GO" id="GO:0003921">
    <property type="term" value="F:GMP synthase activity"/>
    <property type="evidence" value="ECO:0007669"/>
    <property type="project" value="TreeGrafter"/>
</dbReference>
<reference evidence="7" key="1">
    <citation type="journal article" date="2020" name="mSystems">
        <title>Genome- and Community-Level Interaction Insights into Carbon Utilization and Element Cycling Functions of Hydrothermarchaeota in Hydrothermal Sediment.</title>
        <authorList>
            <person name="Zhou Z."/>
            <person name="Liu Y."/>
            <person name="Xu W."/>
            <person name="Pan J."/>
            <person name="Luo Z.H."/>
            <person name="Li M."/>
        </authorList>
    </citation>
    <scope>NUCLEOTIDE SEQUENCE [LARGE SCALE GENOMIC DNA]</scope>
    <source>
        <strain evidence="7">SpSt-780</strain>
    </source>
</reference>
<keyword evidence="4" id="KW-0658">Purine biosynthesis</keyword>
<protein>
    <recommendedName>
        <fullName evidence="6">Glutamine amidotransferase domain-containing protein</fullName>
    </recommendedName>
</protein>
<keyword evidence="3" id="KW-0332">GMP biosynthesis</keyword>
<comment type="caution">
    <text evidence="7">The sequence shown here is derived from an EMBL/GenBank/DDBJ whole genome shotgun (WGS) entry which is preliminary data.</text>
</comment>
<evidence type="ECO:0000256" key="1">
    <source>
        <dbReference type="ARBA" id="ARBA00022598"/>
    </source>
</evidence>
<feature type="domain" description="Glutamine amidotransferase" evidence="6">
    <location>
        <begin position="35"/>
        <end position="176"/>
    </location>
</feature>
<dbReference type="GO" id="GO:0005524">
    <property type="term" value="F:ATP binding"/>
    <property type="evidence" value="ECO:0007669"/>
    <property type="project" value="UniProtKB-KW"/>
</dbReference>
<evidence type="ECO:0000256" key="3">
    <source>
        <dbReference type="ARBA" id="ARBA00022749"/>
    </source>
</evidence>